<accession>A0A4Y9ERG1</accession>
<dbReference type="InterPro" id="IPR000620">
    <property type="entry name" value="EamA_dom"/>
</dbReference>
<feature type="transmembrane region" description="Helical" evidence="5">
    <location>
        <begin position="88"/>
        <end position="110"/>
    </location>
</feature>
<evidence type="ECO:0000313" key="8">
    <source>
        <dbReference type="Proteomes" id="UP000297737"/>
    </source>
</evidence>
<name>A0A4Y9ERG1_9SPHN</name>
<keyword evidence="8" id="KW-1185">Reference proteome</keyword>
<dbReference type="EMBL" id="SIHO01000001">
    <property type="protein sequence ID" value="TFU05759.1"/>
    <property type="molecule type" value="Genomic_DNA"/>
</dbReference>
<proteinExistence type="predicted"/>
<feature type="transmembrane region" description="Helical" evidence="5">
    <location>
        <begin position="262"/>
        <end position="280"/>
    </location>
</feature>
<feature type="transmembrane region" description="Helical" evidence="5">
    <location>
        <begin position="203"/>
        <end position="229"/>
    </location>
</feature>
<dbReference type="AlphaFoldDB" id="A0A4Y9ERG1"/>
<dbReference type="Pfam" id="PF00892">
    <property type="entry name" value="EamA"/>
    <property type="match status" value="2"/>
</dbReference>
<dbReference type="GO" id="GO:0016020">
    <property type="term" value="C:membrane"/>
    <property type="evidence" value="ECO:0007669"/>
    <property type="project" value="UniProtKB-SubCell"/>
</dbReference>
<feature type="transmembrane region" description="Helical" evidence="5">
    <location>
        <begin position="61"/>
        <end position="82"/>
    </location>
</feature>
<dbReference type="InterPro" id="IPR050638">
    <property type="entry name" value="AA-Vitamin_Transporters"/>
</dbReference>
<dbReference type="PANTHER" id="PTHR32322">
    <property type="entry name" value="INNER MEMBRANE TRANSPORTER"/>
    <property type="match status" value="1"/>
</dbReference>
<organism evidence="7 8">
    <name type="scientific">Glacieibacterium arshaanense</name>
    <dbReference type="NCBI Taxonomy" id="2511025"/>
    <lineage>
        <taxon>Bacteria</taxon>
        <taxon>Pseudomonadati</taxon>
        <taxon>Pseudomonadota</taxon>
        <taxon>Alphaproteobacteria</taxon>
        <taxon>Sphingomonadales</taxon>
        <taxon>Sphingosinicellaceae</taxon>
        <taxon>Glacieibacterium</taxon>
    </lineage>
</organism>
<evidence type="ECO:0000256" key="1">
    <source>
        <dbReference type="ARBA" id="ARBA00004141"/>
    </source>
</evidence>
<feature type="transmembrane region" description="Helical" evidence="5">
    <location>
        <begin position="140"/>
        <end position="160"/>
    </location>
</feature>
<dbReference type="OrthoDB" id="7158585at2"/>
<evidence type="ECO:0000256" key="4">
    <source>
        <dbReference type="ARBA" id="ARBA00023136"/>
    </source>
</evidence>
<dbReference type="InterPro" id="IPR037185">
    <property type="entry name" value="EmrE-like"/>
</dbReference>
<feature type="transmembrane region" description="Helical" evidence="5">
    <location>
        <begin position="117"/>
        <end position="134"/>
    </location>
</feature>
<feature type="transmembrane region" description="Helical" evidence="5">
    <location>
        <begin position="33"/>
        <end position="54"/>
    </location>
</feature>
<feature type="transmembrane region" description="Helical" evidence="5">
    <location>
        <begin position="236"/>
        <end position="256"/>
    </location>
</feature>
<protein>
    <submittedName>
        <fullName evidence="7">DMT family transporter</fullName>
    </submittedName>
</protein>
<gene>
    <name evidence="7" type="ORF">EUV02_01655</name>
</gene>
<comment type="subcellular location">
    <subcellularLocation>
        <location evidence="1">Membrane</location>
        <topology evidence="1">Multi-pass membrane protein</topology>
    </subcellularLocation>
</comment>
<dbReference type="SUPFAM" id="SSF103481">
    <property type="entry name" value="Multidrug resistance efflux transporter EmrE"/>
    <property type="match status" value="2"/>
</dbReference>
<feature type="domain" description="EamA" evidence="6">
    <location>
        <begin position="143"/>
        <end position="279"/>
    </location>
</feature>
<evidence type="ECO:0000256" key="5">
    <source>
        <dbReference type="SAM" id="Phobius"/>
    </source>
</evidence>
<keyword evidence="2 5" id="KW-0812">Transmembrane</keyword>
<feature type="transmembrane region" description="Helical" evidence="5">
    <location>
        <begin position="172"/>
        <end position="191"/>
    </location>
</feature>
<dbReference type="Gene3D" id="1.10.3730.20">
    <property type="match status" value="1"/>
</dbReference>
<comment type="caution">
    <text evidence="7">The sequence shown here is derived from an EMBL/GenBank/DDBJ whole genome shotgun (WGS) entry which is preliminary data.</text>
</comment>
<evidence type="ECO:0000256" key="3">
    <source>
        <dbReference type="ARBA" id="ARBA00022989"/>
    </source>
</evidence>
<sequence length="296" mass="31743">MSLRDLALLIAICLVWGLSNVVSKIVVGQWGVAPLFYTALRFAVVLAVTFPWLLPAPRPIWRILMIGVLMGGGNFALLFMGLQTASPSAAAIVLQLGVPITTLLSVFMLGERIHWRRALGIALTMAGALTVIWHPEGVELSYGLWLIAGATVVGSLGGIMMKQMEGVAPLRFQAWVALASLVPMALGSLLFEHNQWPSAMAAGWPFVGAVAFTALIVSVVGHTAFYGLIQRYEANLIAPLTLMAPLATIAFGVLITHDHFDMRMAIGAALALTGVLIVALRRNHVAPLLLLLREEP</sequence>
<dbReference type="PANTHER" id="PTHR32322:SF9">
    <property type="entry name" value="AMINO-ACID METABOLITE EFFLUX PUMP-RELATED"/>
    <property type="match status" value="1"/>
</dbReference>
<evidence type="ECO:0000259" key="6">
    <source>
        <dbReference type="Pfam" id="PF00892"/>
    </source>
</evidence>
<evidence type="ECO:0000313" key="7">
    <source>
        <dbReference type="EMBL" id="TFU05759.1"/>
    </source>
</evidence>
<keyword evidence="4 5" id="KW-0472">Membrane</keyword>
<dbReference type="Proteomes" id="UP000297737">
    <property type="component" value="Unassembled WGS sequence"/>
</dbReference>
<evidence type="ECO:0000256" key="2">
    <source>
        <dbReference type="ARBA" id="ARBA00022692"/>
    </source>
</evidence>
<reference evidence="7 8" key="1">
    <citation type="submission" date="2019-02" db="EMBL/GenBank/DDBJ databases">
        <title>Polymorphobacter sp. isolated from the lake at the Tibet of China.</title>
        <authorList>
            <person name="Li A."/>
        </authorList>
    </citation>
    <scope>NUCLEOTIDE SEQUENCE [LARGE SCALE GENOMIC DNA]</scope>
    <source>
        <strain evidence="7 8">DJ1R-1</strain>
    </source>
</reference>
<keyword evidence="3 5" id="KW-1133">Transmembrane helix</keyword>
<feature type="domain" description="EamA" evidence="6">
    <location>
        <begin position="7"/>
        <end position="132"/>
    </location>
</feature>